<dbReference type="KEGG" id="slom:PXH66_02245"/>
<dbReference type="AlphaFoldDB" id="A0AAE9ZY10"/>
<evidence type="ECO:0000313" key="3">
    <source>
        <dbReference type="EMBL" id="WED65666.1"/>
    </source>
</evidence>
<dbReference type="EMBL" id="CP119075">
    <property type="protein sequence ID" value="WED65666.1"/>
    <property type="molecule type" value="Genomic_DNA"/>
</dbReference>
<dbReference type="RefSeq" id="WP_330930196.1">
    <property type="nucleotide sequence ID" value="NZ_CP119075.1"/>
</dbReference>
<gene>
    <name evidence="3" type="ORF">PXH66_02245</name>
</gene>
<dbReference type="Proteomes" id="UP001218638">
    <property type="component" value="Chromosome"/>
</dbReference>
<feature type="coiled-coil region" evidence="1">
    <location>
        <begin position="36"/>
        <end position="108"/>
    </location>
</feature>
<sequence>MIATAKCWQVFVLGCALGAAATSAATDAPRPRQQIYQELRQRHEAAAEDLADTQVALQRIEALLEAYRIDDTDLAKLITTLSQERDELKLTVEQLEALLAQLRKLLQVDAAAVQEALAQALAAREQLLIDEEHLREDIPPPETKRHISTAISLDGMQSRAFLLTGEAIAPFSQPYFTAQNIKVRLHDRRVVERPRYTRDRDAGATTLAVQPGGVLHELVTSPDFDRTQTYVTLWVCDDAIDSYRTAVAFLKSHGVRYTWLPDVDAPWTAIDDEAPLGNWGYDG</sequence>
<reference evidence="3" key="1">
    <citation type="submission" date="2023-03" db="EMBL/GenBank/DDBJ databases">
        <title>Lomoglobus Profundus gen. nov., sp. nov., a novel member of the phylum Verrucomicrobia, isolated from deep-marine sediment of South China Sea.</title>
        <authorList>
            <person name="Ahmad T."/>
            <person name="Ishaq S.E."/>
            <person name="Wang F."/>
        </authorList>
    </citation>
    <scope>NUCLEOTIDE SEQUENCE</scope>
    <source>
        <strain evidence="3">LMO-M01</strain>
    </source>
</reference>
<keyword evidence="4" id="KW-1185">Reference proteome</keyword>
<evidence type="ECO:0000313" key="4">
    <source>
        <dbReference type="Proteomes" id="UP001218638"/>
    </source>
</evidence>
<proteinExistence type="predicted"/>
<protein>
    <recommendedName>
        <fullName evidence="5">Rhodanese domain-containing protein</fullName>
    </recommendedName>
</protein>
<evidence type="ECO:0000256" key="2">
    <source>
        <dbReference type="SAM" id="SignalP"/>
    </source>
</evidence>
<evidence type="ECO:0000256" key="1">
    <source>
        <dbReference type="SAM" id="Coils"/>
    </source>
</evidence>
<keyword evidence="2" id="KW-0732">Signal</keyword>
<evidence type="ECO:0008006" key="5">
    <source>
        <dbReference type="Google" id="ProtNLM"/>
    </source>
</evidence>
<feature type="signal peptide" evidence="2">
    <location>
        <begin position="1"/>
        <end position="24"/>
    </location>
</feature>
<name>A0AAE9ZY10_9BACT</name>
<accession>A0AAE9ZY10</accession>
<keyword evidence="1" id="KW-0175">Coiled coil</keyword>
<organism evidence="3 4">
    <name type="scientific">Synoicihabitans lomoniglobus</name>
    <dbReference type="NCBI Taxonomy" id="2909285"/>
    <lineage>
        <taxon>Bacteria</taxon>
        <taxon>Pseudomonadati</taxon>
        <taxon>Verrucomicrobiota</taxon>
        <taxon>Opitutia</taxon>
        <taxon>Opitutales</taxon>
        <taxon>Opitutaceae</taxon>
        <taxon>Synoicihabitans</taxon>
    </lineage>
</organism>
<feature type="chain" id="PRO_5042246492" description="Rhodanese domain-containing protein" evidence="2">
    <location>
        <begin position="25"/>
        <end position="283"/>
    </location>
</feature>